<keyword evidence="1" id="KW-0812">Transmembrane</keyword>
<dbReference type="EMBL" id="FNCY01000002">
    <property type="protein sequence ID" value="SDG92363.1"/>
    <property type="molecule type" value="Genomic_DNA"/>
</dbReference>
<feature type="transmembrane region" description="Helical" evidence="1">
    <location>
        <begin position="9"/>
        <end position="33"/>
    </location>
</feature>
<dbReference type="STRING" id="83767.SAMN05660652_00916"/>
<sequence>MERWIIRFVALLCLAGSAGLLWTFGVFVVVPWRAGRLLALSASELQVLAASLGFGIGVGVAALHLFALGEKEAHPRRYAVLRAALIIALLAATSSGVLWSLQRG</sequence>
<dbReference type="Proteomes" id="UP000198607">
    <property type="component" value="Unassembled WGS sequence"/>
</dbReference>
<protein>
    <submittedName>
        <fullName evidence="2">Uncharacterized protein</fullName>
    </submittedName>
</protein>
<name>A0A1G7Y7R0_9RHOO</name>
<feature type="transmembrane region" description="Helical" evidence="1">
    <location>
        <begin position="45"/>
        <end position="67"/>
    </location>
</feature>
<evidence type="ECO:0000313" key="3">
    <source>
        <dbReference type="Proteomes" id="UP000198607"/>
    </source>
</evidence>
<dbReference type="AlphaFoldDB" id="A0A1G7Y7R0"/>
<dbReference type="RefSeq" id="WP_091934320.1">
    <property type="nucleotide sequence ID" value="NZ_FNCY01000002.1"/>
</dbReference>
<dbReference type="OrthoDB" id="9181893at2"/>
<evidence type="ECO:0000256" key="1">
    <source>
        <dbReference type="SAM" id="Phobius"/>
    </source>
</evidence>
<keyword evidence="1" id="KW-0472">Membrane</keyword>
<accession>A0A1G7Y7R0</accession>
<evidence type="ECO:0000313" key="2">
    <source>
        <dbReference type="EMBL" id="SDG92363.1"/>
    </source>
</evidence>
<proteinExistence type="predicted"/>
<keyword evidence="1" id="KW-1133">Transmembrane helix</keyword>
<organism evidence="2 3">
    <name type="scientific">Propionivibrio dicarboxylicus</name>
    <dbReference type="NCBI Taxonomy" id="83767"/>
    <lineage>
        <taxon>Bacteria</taxon>
        <taxon>Pseudomonadati</taxon>
        <taxon>Pseudomonadota</taxon>
        <taxon>Betaproteobacteria</taxon>
        <taxon>Rhodocyclales</taxon>
        <taxon>Rhodocyclaceae</taxon>
        <taxon>Propionivibrio</taxon>
    </lineage>
</organism>
<gene>
    <name evidence="2" type="ORF">SAMN05660652_00916</name>
</gene>
<feature type="transmembrane region" description="Helical" evidence="1">
    <location>
        <begin position="79"/>
        <end position="101"/>
    </location>
</feature>
<reference evidence="2 3" key="1">
    <citation type="submission" date="2016-10" db="EMBL/GenBank/DDBJ databases">
        <authorList>
            <person name="de Groot N.N."/>
        </authorList>
    </citation>
    <scope>NUCLEOTIDE SEQUENCE [LARGE SCALE GENOMIC DNA]</scope>
    <source>
        <strain evidence="2 3">DSM 5885</strain>
    </source>
</reference>
<keyword evidence="3" id="KW-1185">Reference proteome</keyword>